<name>A0A8V5FRV9_MELUD</name>
<dbReference type="Proteomes" id="UP000694405">
    <property type="component" value="Chromosome 5"/>
</dbReference>
<evidence type="ECO:0000313" key="3">
    <source>
        <dbReference type="Proteomes" id="UP000694405"/>
    </source>
</evidence>
<reference evidence="2" key="3">
    <citation type="submission" date="2025-09" db="UniProtKB">
        <authorList>
            <consortium name="Ensembl"/>
        </authorList>
    </citation>
    <scope>IDENTIFICATION</scope>
</reference>
<feature type="coiled-coil region" evidence="1">
    <location>
        <begin position="775"/>
        <end position="809"/>
    </location>
</feature>
<protein>
    <submittedName>
        <fullName evidence="2">Uncharacterized protein</fullName>
    </submittedName>
</protein>
<dbReference type="InterPro" id="IPR026202">
    <property type="entry name" value="GOLGB1"/>
</dbReference>
<feature type="coiled-coil region" evidence="1">
    <location>
        <begin position="675"/>
        <end position="744"/>
    </location>
</feature>
<proteinExistence type="predicted"/>
<dbReference type="GO" id="GO:0005801">
    <property type="term" value="C:cis-Golgi network"/>
    <property type="evidence" value="ECO:0007669"/>
    <property type="project" value="TreeGrafter"/>
</dbReference>
<reference evidence="2" key="1">
    <citation type="submission" date="2020-03" db="EMBL/GenBank/DDBJ databases">
        <title>Melopsittacus undulatus (budgerigar) genome, bMelUnd1, maternal haplotype with Z.</title>
        <authorList>
            <person name="Gedman G."/>
            <person name="Mountcastle J."/>
            <person name="Haase B."/>
            <person name="Formenti G."/>
            <person name="Wright T."/>
            <person name="Apodaca J."/>
            <person name="Pelan S."/>
            <person name="Chow W."/>
            <person name="Rhie A."/>
            <person name="Howe K."/>
            <person name="Fedrigo O."/>
            <person name="Jarvis E.D."/>
        </authorList>
    </citation>
    <scope>NUCLEOTIDE SEQUENCE [LARGE SCALE GENOMIC DNA]</scope>
</reference>
<dbReference type="GO" id="GO:0005793">
    <property type="term" value="C:endoplasmic reticulum-Golgi intermediate compartment"/>
    <property type="evidence" value="ECO:0007669"/>
    <property type="project" value="TreeGrafter"/>
</dbReference>
<dbReference type="PANTHER" id="PTHR18887">
    <property type="entry name" value="GOLGI-ASSOCIATED PROTEIN GCP360-RELATED"/>
    <property type="match status" value="1"/>
</dbReference>
<evidence type="ECO:0000313" key="2">
    <source>
        <dbReference type="Ensembl" id="ENSMUNP00000024785.1"/>
    </source>
</evidence>
<feature type="coiled-coil region" evidence="1">
    <location>
        <begin position="185"/>
        <end position="411"/>
    </location>
</feature>
<feature type="coiled-coil region" evidence="1">
    <location>
        <begin position="440"/>
        <end position="612"/>
    </location>
</feature>
<keyword evidence="1" id="KW-0175">Coiled coil</keyword>
<dbReference type="Ensembl" id="ENSMUNT00000033902.1">
    <property type="protein sequence ID" value="ENSMUNP00000024785.1"/>
    <property type="gene ID" value="ENSMUNG00000009562.2"/>
</dbReference>
<sequence>MLSRLSGLASTVLQELSGNDGELFFPSRALISLFQVQAVEPEAGSMEEAPEELLERLAQTEKLVVQLKDLIREKDTLLQQKETVLKEEREAADAKLMKLKLQAKAKLASLNKRIEELTEKGSLVSAQALPEEQVCPKVGRAWLLKRSSGQEASRQKHSNYHLFIYFIDQQYFLLVFFPTSFLWQCQNNQNTSERHREEAEALKELLREREETVQDLKEQLALAKVNLKDAEIKYTTQVQKNYLLLNTGIALSFSQNLRTLQRKLEEQEAALLGRTQVIELLQQELSNAEQQNQTLVGQCQKMEVDLSSLRDVLDVERQRSQHLREKMELELAERKLSSHCLQEEVQCLSAQLEEARRAQAELEAKCKDLKKEQRLEVEEKTLQISGLKADKQELQSSHAALVAENDRLKQDVDRLLMLSANNSATIQKLQGKQAQQFSELKSVEAKKEETDKQLQEAGQEIDGMKEKMRKFAKSKQQKILELEEENEKLRAEMHFTDGEPHRTVDVVTDSNLKEDLESSRRDYQSLSAQLETVMAEKKELKNLQQQYILVGVESAENSHLKAQLQEYQQEADKQHCLQEQLKQESISYQQEIHQLRQEKTTWEKQKSSIKEQYLMVIAEKDKQLSHLQRIMQEVGLPLNKSQAVEEQYQTKISSETLRGDFSSLETETKHLQAQLNDSLKELHQKELRIHQLNSKLSQVFEEKNALSLQLRGSSRNICESHQRYSEVLNRCLALERQLQELQSELFATDAAPGAPQEKNEPQRGSYTPELQELQLSSTKQDMRYLEEQLEEERDRRLAVEEALSAAQDQIRRCDWCRALHAFCHTTLPCNSLLAKPCHLIPRIQLLDRCRYTQQRKGT</sequence>
<dbReference type="GO" id="GO:0016020">
    <property type="term" value="C:membrane"/>
    <property type="evidence" value="ECO:0007669"/>
    <property type="project" value="TreeGrafter"/>
</dbReference>
<feature type="coiled-coil region" evidence="1">
    <location>
        <begin position="60"/>
        <end position="120"/>
    </location>
</feature>
<keyword evidence="3" id="KW-1185">Reference proteome</keyword>
<reference evidence="2" key="2">
    <citation type="submission" date="2025-08" db="UniProtKB">
        <authorList>
            <consortium name="Ensembl"/>
        </authorList>
    </citation>
    <scope>IDENTIFICATION</scope>
</reference>
<dbReference type="AlphaFoldDB" id="A0A8V5FRV9"/>
<organism evidence="2 3">
    <name type="scientific">Melopsittacus undulatus</name>
    <name type="common">Budgerigar</name>
    <name type="synonym">Psittacus undulatus</name>
    <dbReference type="NCBI Taxonomy" id="13146"/>
    <lineage>
        <taxon>Eukaryota</taxon>
        <taxon>Metazoa</taxon>
        <taxon>Chordata</taxon>
        <taxon>Craniata</taxon>
        <taxon>Vertebrata</taxon>
        <taxon>Euteleostomi</taxon>
        <taxon>Archelosauria</taxon>
        <taxon>Archosauria</taxon>
        <taxon>Dinosauria</taxon>
        <taxon>Saurischia</taxon>
        <taxon>Theropoda</taxon>
        <taxon>Coelurosauria</taxon>
        <taxon>Aves</taxon>
        <taxon>Neognathae</taxon>
        <taxon>Neoaves</taxon>
        <taxon>Telluraves</taxon>
        <taxon>Australaves</taxon>
        <taxon>Psittaciformes</taxon>
        <taxon>Psittaculidae</taxon>
        <taxon>Melopsittacus</taxon>
    </lineage>
</organism>
<dbReference type="PANTHER" id="PTHR18887:SF2">
    <property type="entry name" value="GOLGIN SUBFAMILY B MEMBER 1"/>
    <property type="match status" value="1"/>
</dbReference>
<accession>A0A8V5FRV9</accession>
<evidence type="ECO:0000256" key="1">
    <source>
        <dbReference type="SAM" id="Coils"/>
    </source>
</evidence>